<feature type="non-terminal residue" evidence="1">
    <location>
        <position position="37"/>
    </location>
</feature>
<name>A0A832ZC69_9EURY</name>
<reference evidence="1" key="1">
    <citation type="journal article" date="2020" name="ISME J.">
        <title>Gammaproteobacteria mediating utilization of methyl-, sulfur- and petroleum organic compounds in deep ocean hydrothermal plumes.</title>
        <authorList>
            <person name="Zhou Z."/>
            <person name="Liu Y."/>
            <person name="Pan J."/>
            <person name="Cron B.R."/>
            <person name="Toner B.M."/>
            <person name="Anantharaman K."/>
            <person name="Breier J.A."/>
            <person name="Dick G.J."/>
            <person name="Li M."/>
        </authorList>
    </citation>
    <scope>NUCLEOTIDE SEQUENCE</scope>
    <source>
        <strain evidence="1">SZUA-1453</strain>
    </source>
</reference>
<sequence length="37" mass="4256">MYILKVAYDGRHRGFQSQPHGNTVCDNILRALEECGY</sequence>
<dbReference type="AlphaFoldDB" id="A0A832ZC69"/>
<gene>
    <name evidence="1" type="ORF">EYH15_03030</name>
</gene>
<proteinExistence type="predicted"/>
<protein>
    <submittedName>
        <fullName evidence="1">tRNA pseudouridine(38-40) synthase TruA</fullName>
    </submittedName>
</protein>
<dbReference type="EMBL" id="DQUI01000059">
    <property type="protein sequence ID" value="HIP84443.1"/>
    <property type="molecule type" value="Genomic_DNA"/>
</dbReference>
<evidence type="ECO:0000313" key="2">
    <source>
        <dbReference type="Proteomes" id="UP000643554"/>
    </source>
</evidence>
<accession>A0A832ZC69</accession>
<organism evidence="1 2">
    <name type="scientific">Methanothermococcus okinawensis</name>
    <dbReference type="NCBI Taxonomy" id="155863"/>
    <lineage>
        <taxon>Archaea</taxon>
        <taxon>Methanobacteriati</taxon>
        <taxon>Methanobacteriota</taxon>
        <taxon>Methanomada group</taxon>
        <taxon>Methanococci</taxon>
        <taxon>Methanococcales</taxon>
        <taxon>Methanococcaceae</taxon>
        <taxon>Methanothermococcus</taxon>
    </lineage>
</organism>
<comment type="caution">
    <text evidence="1">The sequence shown here is derived from an EMBL/GenBank/DDBJ whole genome shotgun (WGS) entry which is preliminary data.</text>
</comment>
<dbReference type="Proteomes" id="UP000643554">
    <property type="component" value="Unassembled WGS sequence"/>
</dbReference>
<evidence type="ECO:0000313" key="1">
    <source>
        <dbReference type="EMBL" id="HIP84443.1"/>
    </source>
</evidence>